<comment type="caution">
    <text evidence="10">The sequence shown here is derived from an EMBL/GenBank/DDBJ whole genome shotgun (WGS) entry which is preliminary data.</text>
</comment>
<dbReference type="InterPro" id="IPR044974">
    <property type="entry name" value="Disease_R_plants"/>
</dbReference>
<evidence type="ECO:0000256" key="1">
    <source>
        <dbReference type="ARBA" id="ARBA00008894"/>
    </source>
</evidence>
<evidence type="ECO:0008006" key="12">
    <source>
        <dbReference type="Google" id="ProtNLM"/>
    </source>
</evidence>
<dbReference type="InterPro" id="IPR036388">
    <property type="entry name" value="WH-like_DNA-bd_sf"/>
</dbReference>
<comment type="similarity">
    <text evidence="1">Belongs to the disease resistance NB-LRR family.</text>
</comment>
<dbReference type="Gene3D" id="1.10.8.430">
    <property type="entry name" value="Helical domain of apoptotic protease-activating factors"/>
    <property type="match status" value="1"/>
</dbReference>
<proteinExistence type="inferred from homology"/>
<dbReference type="Gene3D" id="1.10.10.10">
    <property type="entry name" value="Winged helix-like DNA-binding domain superfamily/Winged helix DNA-binding domain"/>
    <property type="match status" value="1"/>
</dbReference>
<feature type="domain" description="NB-ARC" evidence="7">
    <location>
        <begin position="111"/>
        <end position="259"/>
    </location>
</feature>
<reference evidence="10 11" key="1">
    <citation type="journal article" date="2021" name="Comput. Struct. Biotechnol. J.">
        <title>De novo genome assembly of the potent medicinal plant Rehmannia glutinosa using nanopore technology.</title>
        <authorList>
            <person name="Ma L."/>
            <person name="Dong C."/>
            <person name="Song C."/>
            <person name="Wang X."/>
            <person name="Zheng X."/>
            <person name="Niu Y."/>
            <person name="Chen S."/>
            <person name="Feng W."/>
        </authorList>
    </citation>
    <scope>NUCLEOTIDE SEQUENCE [LARGE SCALE GENOMIC DNA]</scope>
    <source>
        <strain evidence="10">DH-2019</strain>
    </source>
</reference>
<dbReference type="Proteomes" id="UP001318860">
    <property type="component" value="Unassembled WGS sequence"/>
</dbReference>
<keyword evidence="6" id="KW-0067">ATP-binding</keyword>
<dbReference type="SUPFAM" id="SSF52540">
    <property type="entry name" value="P-loop containing nucleoside triphosphate hydrolases"/>
    <property type="match status" value="1"/>
</dbReference>
<dbReference type="InterPro" id="IPR041118">
    <property type="entry name" value="Rx_N"/>
</dbReference>
<evidence type="ECO:0000259" key="7">
    <source>
        <dbReference type="Pfam" id="PF00931"/>
    </source>
</evidence>
<evidence type="ECO:0000256" key="5">
    <source>
        <dbReference type="ARBA" id="ARBA00022821"/>
    </source>
</evidence>
<dbReference type="Gene3D" id="3.40.50.300">
    <property type="entry name" value="P-loop containing nucleotide triphosphate hydrolases"/>
    <property type="match status" value="1"/>
</dbReference>
<evidence type="ECO:0000256" key="3">
    <source>
        <dbReference type="ARBA" id="ARBA00022737"/>
    </source>
</evidence>
<evidence type="ECO:0000259" key="9">
    <source>
        <dbReference type="Pfam" id="PF23559"/>
    </source>
</evidence>
<dbReference type="Pfam" id="PF00931">
    <property type="entry name" value="NB-ARC"/>
    <property type="match status" value="1"/>
</dbReference>
<evidence type="ECO:0000313" key="10">
    <source>
        <dbReference type="EMBL" id="KAK6140512.1"/>
    </source>
</evidence>
<evidence type="ECO:0000256" key="2">
    <source>
        <dbReference type="ARBA" id="ARBA00022614"/>
    </source>
</evidence>
<name>A0ABR0VZS9_REHGL</name>
<protein>
    <recommendedName>
        <fullName evidence="12">Disease resistance RPP13-like protein 1</fullName>
    </recommendedName>
</protein>
<gene>
    <name evidence="10" type="ORF">DH2020_025742</name>
</gene>
<dbReference type="InterPro" id="IPR058922">
    <property type="entry name" value="WHD_DRP"/>
</dbReference>
<evidence type="ECO:0000313" key="11">
    <source>
        <dbReference type="Proteomes" id="UP001318860"/>
    </source>
</evidence>
<organism evidence="10 11">
    <name type="scientific">Rehmannia glutinosa</name>
    <name type="common">Chinese foxglove</name>
    <dbReference type="NCBI Taxonomy" id="99300"/>
    <lineage>
        <taxon>Eukaryota</taxon>
        <taxon>Viridiplantae</taxon>
        <taxon>Streptophyta</taxon>
        <taxon>Embryophyta</taxon>
        <taxon>Tracheophyta</taxon>
        <taxon>Spermatophyta</taxon>
        <taxon>Magnoliopsida</taxon>
        <taxon>eudicotyledons</taxon>
        <taxon>Gunneridae</taxon>
        <taxon>Pentapetalae</taxon>
        <taxon>asterids</taxon>
        <taxon>lamiids</taxon>
        <taxon>Lamiales</taxon>
        <taxon>Orobanchaceae</taxon>
        <taxon>Rehmannieae</taxon>
        <taxon>Rehmannia</taxon>
    </lineage>
</organism>
<keyword evidence="11" id="KW-1185">Reference proteome</keyword>
<evidence type="ECO:0000259" key="8">
    <source>
        <dbReference type="Pfam" id="PF18052"/>
    </source>
</evidence>
<dbReference type="PANTHER" id="PTHR23155">
    <property type="entry name" value="DISEASE RESISTANCE PROTEIN RP"/>
    <property type="match status" value="1"/>
</dbReference>
<keyword evidence="5" id="KW-0611">Plant defense</keyword>
<dbReference type="PANTHER" id="PTHR23155:SF1241">
    <property type="entry name" value="DISEASE RESISTANCE RPP13-LIKE PROTEIN 1-RELATED"/>
    <property type="match status" value="1"/>
</dbReference>
<keyword evidence="2" id="KW-0433">Leucine-rich repeat</keyword>
<evidence type="ECO:0000256" key="6">
    <source>
        <dbReference type="ARBA" id="ARBA00022840"/>
    </source>
</evidence>
<feature type="domain" description="Disease resistance protein winged helix" evidence="9">
    <location>
        <begin position="346"/>
        <end position="413"/>
    </location>
</feature>
<dbReference type="InterPro" id="IPR027417">
    <property type="entry name" value="P-loop_NTPase"/>
</dbReference>
<dbReference type="Pfam" id="PF18052">
    <property type="entry name" value="Rx_N"/>
    <property type="match status" value="1"/>
</dbReference>
<keyword evidence="3" id="KW-0677">Repeat</keyword>
<feature type="domain" description="Disease resistance N-terminal" evidence="8">
    <location>
        <begin position="40"/>
        <end position="85"/>
    </location>
</feature>
<dbReference type="PRINTS" id="PR00364">
    <property type="entry name" value="DISEASERSIST"/>
</dbReference>
<sequence length="473" mass="54634">MAPSSLMVMRGPFDWKVIWTSKEVLLNREAQVAYFTNASMFDDAENKQYENPAIETWLDMLKNVVYEVEDILDELATEALQCKLEMSPAWTFEREEIIKLQAGDDETSRTTPTILPILGMGGVGKTIVVQIIYNDKRVDEVFDIKAWAYVSDDFSLVRITKALLESATAKLCDTMNLELMQNGLKEIFNKKKFSIVLDDVWNEQLDSWNDLSIPFMVGNPGSKIIITTRNKSVMDALPPYYVKEMPDETCWSLFVHHAFGVDNSEMYSSLKETGRKIVKKCNGLPLALKTVGSALVSKLDNDHWNEVLNNKLWDIAPRKNVVLPSLRLSYHHLPSNLKQCFAYCSIFPKGYEFDKKNLVLLWMAEGFVQPVGNITLEEVGEAYFPELLLRSFFQESVQDKTRYIMHDLLNDLAQSVSKKICIHLEENWENRMFENFEKVHHFSCFRNKYDVYKKFESLNEAKWLRAITITTGR</sequence>
<dbReference type="InterPro" id="IPR002182">
    <property type="entry name" value="NB-ARC"/>
</dbReference>
<dbReference type="InterPro" id="IPR042197">
    <property type="entry name" value="Apaf_helical"/>
</dbReference>
<dbReference type="Pfam" id="PF23559">
    <property type="entry name" value="WHD_DRP"/>
    <property type="match status" value="1"/>
</dbReference>
<dbReference type="EMBL" id="JABTTQ020000320">
    <property type="protein sequence ID" value="KAK6140512.1"/>
    <property type="molecule type" value="Genomic_DNA"/>
</dbReference>
<keyword evidence="4" id="KW-0547">Nucleotide-binding</keyword>
<evidence type="ECO:0000256" key="4">
    <source>
        <dbReference type="ARBA" id="ARBA00022741"/>
    </source>
</evidence>
<accession>A0ABR0VZS9</accession>